<organism evidence="1">
    <name type="scientific">Micrurus corallinus</name>
    <name type="common">Brazilian coral snake</name>
    <dbReference type="NCBI Taxonomy" id="54390"/>
    <lineage>
        <taxon>Eukaryota</taxon>
        <taxon>Metazoa</taxon>
        <taxon>Chordata</taxon>
        <taxon>Craniata</taxon>
        <taxon>Vertebrata</taxon>
        <taxon>Euteleostomi</taxon>
        <taxon>Lepidosauria</taxon>
        <taxon>Squamata</taxon>
        <taxon>Bifurcata</taxon>
        <taxon>Unidentata</taxon>
        <taxon>Episquamata</taxon>
        <taxon>Toxicofera</taxon>
        <taxon>Serpentes</taxon>
        <taxon>Colubroidea</taxon>
        <taxon>Elapidae</taxon>
        <taxon>Elapinae</taxon>
        <taxon>Micrurus</taxon>
    </lineage>
</organism>
<proteinExistence type="predicted"/>
<reference evidence="1" key="2">
    <citation type="submission" date="2017-11" db="EMBL/GenBank/DDBJ databases">
        <title>Coralsnake Venomics: Analyses of Venom Gland Transcriptomes and Proteomes of Six Brazilian Taxa.</title>
        <authorList>
            <person name="Aird S.D."/>
            <person name="Jorge da Silva N."/>
            <person name="Qiu L."/>
            <person name="Villar-Briones A."/>
            <person name="Aparecida-Saddi V."/>
            <person name="Campos-Telles M.P."/>
            <person name="Grau M."/>
            <person name="Mikheyev A.S."/>
        </authorList>
    </citation>
    <scope>NUCLEOTIDE SEQUENCE</scope>
    <source>
        <tissue evidence="1">Venom_gland</tissue>
    </source>
</reference>
<protein>
    <submittedName>
        <fullName evidence="1">Uncharacterized protein</fullName>
    </submittedName>
</protein>
<evidence type="ECO:0000313" key="1">
    <source>
        <dbReference type="EMBL" id="LAA56418.1"/>
    </source>
</evidence>
<sequence>MKKWLPETFASQESNNGKPSREIIEKATRTAKVSLKKTKPTLTDIAHAAQVMYKMQLEPHVQVFKRSGRVFALVLACLILCPGEEQEGVRYFLKLDNDECFHESFCLLSRFERSEVVLRVSSWDMLPPARFGTYTHRFQSGQEPQSNAAALKLALLLNSFKYLSAQ</sequence>
<dbReference type="AlphaFoldDB" id="A0A2D4G9L8"/>
<accession>A0A2D4G9L8</accession>
<dbReference type="EMBL" id="IACJ01115015">
    <property type="protein sequence ID" value="LAA56418.1"/>
    <property type="molecule type" value="Transcribed_RNA"/>
</dbReference>
<name>A0A2D4G9L8_MICCO</name>
<reference evidence="1" key="1">
    <citation type="submission" date="2017-07" db="EMBL/GenBank/DDBJ databases">
        <authorList>
            <person name="Mikheyev A."/>
            <person name="Grau M."/>
        </authorList>
    </citation>
    <scope>NUCLEOTIDE SEQUENCE</scope>
    <source>
        <tissue evidence="1">Venom_gland</tissue>
    </source>
</reference>